<dbReference type="KEGG" id="ccin:107269167"/>
<organism evidence="1 2">
    <name type="scientific">Cephus cinctus</name>
    <name type="common">Wheat stem sawfly</name>
    <dbReference type="NCBI Taxonomy" id="211228"/>
    <lineage>
        <taxon>Eukaryota</taxon>
        <taxon>Metazoa</taxon>
        <taxon>Ecdysozoa</taxon>
        <taxon>Arthropoda</taxon>
        <taxon>Hexapoda</taxon>
        <taxon>Insecta</taxon>
        <taxon>Pterygota</taxon>
        <taxon>Neoptera</taxon>
        <taxon>Endopterygota</taxon>
        <taxon>Hymenoptera</taxon>
        <taxon>Cephoidea</taxon>
        <taxon>Cephidae</taxon>
        <taxon>Cephus</taxon>
    </lineage>
</organism>
<dbReference type="AlphaFoldDB" id="A0AAJ7RJT7"/>
<protein>
    <submittedName>
        <fullName evidence="2">Uncharacterized protein LOC107269167 isoform X1</fullName>
    </submittedName>
</protein>
<sequence length="199" mass="22326">MPWAPTIIFWQRAGGFIIFTRRYRTNPTILIPRQEEIPHLKNAFSPIDPACSVYSGPEGHLPPTFLLDPISSQEPLYTDGGAFLYKLHLLPGPRGDPAPLHIGAALRSRGHPITMEVNGATLDEIVTYVMQESKITYNEARYAVLKVLDLGIAMKRIKRNPIGLYYLILAKPATLTMKIREPRFSDDSSSESRSDTSFD</sequence>
<evidence type="ECO:0000313" key="2">
    <source>
        <dbReference type="RefSeq" id="XP_024942219.1"/>
    </source>
</evidence>
<accession>A0AAJ7RJT7</accession>
<dbReference type="GeneID" id="107269167"/>
<reference evidence="2" key="1">
    <citation type="submission" date="2025-08" db="UniProtKB">
        <authorList>
            <consortium name="RefSeq"/>
        </authorList>
    </citation>
    <scope>IDENTIFICATION</scope>
</reference>
<keyword evidence="1" id="KW-1185">Reference proteome</keyword>
<evidence type="ECO:0000313" key="1">
    <source>
        <dbReference type="Proteomes" id="UP000694920"/>
    </source>
</evidence>
<dbReference type="RefSeq" id="XP_024942219.1">
    <property type="nucleotide sequence ID" value="XM_025086451.1"/>
</dbReference>
<name>A0AAJ7RJT7_CEPCN</name>
<gene>
    <name evidence="2" type="primary">LOC107269167</name>
</gene>
<dbReference type="Proteomes" id="UP000694920">
    <property type="component" value="Unplaced"/>
</dbReference>
<proteinExistence type="predicted"/>